<dbReference type="Gene3D" id="3.40.50.150">
    <property type="entry name" value="Vaccinia Virus protein VP39"/>
    <property type="match status" value="1"/>
</dbReference>
<dbReference type="SUPFAM" id="SSF53335">
    <property type="entry name" value="S-adenosyl-L-methionine-dependent methyltransferases"/>
    <property type="match status" value="1"/>
</dbReference>
<proteinExistence type="predicted"/>
<reference evidence="1" key="1">
    <citation type="journal article" date="2020" name="Nature">
        <title>Giant virus diversity and host interactions through global metagenomics.</title>
        <authorList>
            <person name="Schulz F."/>
            <person name="Roux S."/>
            <person name="Paez-Espino D."/>
            <person name="Jungbluth S."/>
            <person name="Walsh D.A."/>
            <person name="Denef V.J."/>
            <person name="McMahon K.D."/>
            <person name="Konstantinidis K.T."/>
            <person name="Eloe-Fadrosh E.A."/>
            <person name="Kyrpides N.C."/>
            <person name="Woyke T."/>
        </authorList>
    </citation>
    <scope>NUCLEOTIDE SEQUENCE</scope>
    <source>
        <strain evidence="1">GVMAG-M-3300027747-57</strain>
    </source>
</reference>
<protein>
    <recommendedName>
        <fullName evidence="2">DNA methylase N-4/N-6 domain-containing protein</fullName>
    </recommendedName>
</protein>
<dbReference type="EMBL" id="MN740431">
    <property type="protein sequence ID" value="QHU06326.1"/>
    <property type="molecule type" value="Genomic_DNA"/>
</dbReference>
<dbReference type="InterPro" id="IPR029063">
    <property type="entry name" value="SAM-dependent_MTases_sf"/>
</dbReference>
<organism evidence="1">
    <name type="scientific">viral metagenome</name>
    <dbReference type="NCBI Taxonomy" id="1070528"/>
    <lineage>
        <taxon>unclassified sequences</taxon>
        <taxon>metagenomes</taxon>
        <taxon>organismal metagenomes</taxon>
    </lineage>
</organism>
<sequence length="384" mass="45517">MTYLKLETFLNIFSNKKKQTFHEFLNSSRVRSGKNLRNLKEYVKEKNIDMSDIKLIFENIQNRNEYLTRFFNLSMMVHADKVDMNAMEPMKNKHMNNNEEILFKNPIRNMHYRDILKNTKSGIENVPTYMDVLTDLYVNNIIDYKILTPSSRFYIRNGRIGSVFSSYYFRASIMNPYLVYSLNKSVLHGSRIFTPTLGWTSYCYGFLECEEVTEYVGTDVIPSVCIKTAKFARARYPNKKVDIYCKPSEELAKSRAFLNKYRGYFDVVFFSPPYYKLETYKGGEQSTEKYKTYEEWLKGYWEETIKLCHYVLQKDGKLCYILSGYGSENTKEEYDLLKDMNIITKKYFKLKSTQPMYNKNVHVTEHKEPSEKIMIFTRGTFGNP</sequence>
<dbReference type="AlphaFoldDB" id="A0A6C0JNF5"/>
<name>A0A6C0JNF5_9ZZZZ</name>
<evidence type="ECO:0000313" key="1">
    <source>
        <dbReference type="EMBL" id="QHU06326.1"/>
    </source>
</evidence>
<accession>A0A6C0JNF5</accession>
<evidence type="ECO:0008006" key="2">
    <source>
        <dbReference type="Google" id="ProtNLM"/>
    </source>
</evidence>